<protein>
    <submittedName>
        <fullName evidence="1">Uncharacterized protein</fullName>
    </submittedName>
</protein>
<accession>A0A8G2F532</accession>
<gene>
    <name evidence="1" type="ORF">SAMN05444001_108166</name>
</gene>
<dbReference type="AlphaFoldDB" id="A0A8G2F532"/>
<dbReference type="RefSeq" id="WP_103983353.1">
    <property type="nucleotide sequence ID" value="NZ_FNVS01000008.1"/>
</dbReference>
<evidence type="ECO:0000313" key="1">
    <source>
        <dbReference type="EMBL" id="SEF87567.1"/>
    </source>
</evidence>
<evidence type="ECO:0000313" key="2">
    <source>
        <dbReference type="Proteomes" id="UP000236725"/>
    </source>
</evidence>
<dbReference type="Proteomes" id="UP000236725">
    <property type="component" value="Unassembled WGS sequence"/>
</dbReference>
<sequence>MKYFLLLWASWLTVFIGYAQKKNFSYKFYGQVRGDLFYNSRANAEIVDGLFHLYPKDVSLDADGNDLNATPNGSFYLLYSRLGIDITGPNIGSAATSVKVEGDFRGSGSNWAMLRIRHAYVNLDWKKSAVLIGQTWHPLFGEVYPQMLNLSTGAPFQPFNRAPQIRYRYKNKYWQLTGAAMWQLQYLSTGPNGKSEEYIKNSCVPEIYLGVDYRKPTWMAGVGMEILSLVPRTQSEVDGKVYKVKERVTSVSGEAHAKFQDGNWTVMAKTLLASNLAQTCMLGGYGVTAIDPRTGEQEYSPYLYSTTWLNIVYGKEWRPGLFLGYLKNLGAGKAILGKTYGVGLDVDQVFTANVQLSYNLPHWKLGVEYSPSLAWYGNVDWQDGGTIHDTHSVTNHRVLGVAIFMF</sequence>
<keyword evidence="2" id="KW-1185">Reference proteome</keyword>
<dbReference type="EMBL" id="FNVS01000008">
    <property type="protein sequence ID" value="SEF87567.1"/>
    <property type="molecule type" value="Genomic_DNA"/>
</dbReference>
<dbReference type="SUPFAM" id="SSF56935">
    <property type="entry name" value="Porins"/>
    <property type="match status" value="1"/>
</dbReference>
<organism evidence="1 2">
    <name type="scientific">Parabacteroides chinchillae</name>
    <dbReference type="NCBI Taxonomy" id="871327"/>
    <lineage>
        <taxon>Bacteria</taxon>
        <taxon>Pseudomonadati</taxon>
        <taxon>Bacteroidota</taxon>
        <taxon>Bacteroidia</taxon>
        <taxon>Bacteroidales</taxon>
        <taxon>Tannerellaceae</taxon>
        <taxon>Parabacteroides</taxon>
    </lineage>
</organism>
<proteinExistence type="predicted"/>
<reference evidence="1 2" key="1">
    <citation type="submission" date="2016-10" db="EMBL/GenBank/DDBJ databases">
        <authorList>
            <person name="Varghese N."/>
            <person name="Submissions S."/>
        </authorList>
    </citation>
    <scope>NUCLEOTIDE SEQUENCE [LARGE SCALE GENOMIC DNA]</scope>
    <source>
        <strain evidence="1 2">DSM 29073</strain>
    </source>
</reference>
<name>A0A8G2F532_9BACT</name>
<comment type="caution">
    <text evidence="1">The sequence shown here is derived from an EMBL/GenBank/DDBJ whole genome shotgun (WGS) entry which is preliminary data.</text>
</comment>